<protein>
    <submittedName>
        <fullName evidence="5">MarR family transcriptional regulator</fullName>
    </submittedName>
</protein>
<name>A0ABY7JQM9_9FIRM</name>
<evidence type="ECO:0000259" key="4">
    <source>
        <dbReference type="PROSITE" id="PS50995"/>
    </source>
</evidence>
<dbReference type="Gene3D" id="1.10.10.10">
    <property type="entry name" value="Winged helix-like DNA-binding domain superfamily/Winged helix DNA-binding domain"/>
    <property type="match status" value="1"/>
</dbReference>
<evidence type="ECO:0000256" key="2">
    <source>
        <dbReference type="ARBA" id="ARBA00023125"/>
    </source>
</evidence>
<evidence type="ECO:0000256" key="1">
    <source>
        <dbReference type="ARBA" id="ARBA00023015"/>
    </source>
</evidence>
<dbReference type="PANTHER" id="PTHR42756">
    <property type="entry name" value="TRANSCRIPTIONAL REGULATOR, MARR"/>
    <property type="match status" value="1"/>
</dbReference>
<accession>A0ABY7JQM9</accession>
<keyword evidence="2" id="KW-0238">DNA-binding</keyword>
<dbReference type="PROSITE" id="PS50995">
    <property type="entry name" value="HTH_MARR_2"/>
    <property type="match status" value="1"/>
</dbReference>
<evidence type="ECO:0000256" key="3">
    <source>
        <dbReference type="ARBA" id="ARBA00023163"/>
    </source>
</evidence>
<keyword evidence="3" id="KW-0804">Transcription</keyword>
<dbReference type="SUPFAM" id="SSF46785">
    <property type="entry name" value="Winged helix' DNA-binding domain"/>
    <property type="match status" value="1"/>
</dbReference>
<dbReference type="InterPro" id="IPR000835">
    <property type="entry name" value="HTH_MarR-typ"/>
</dbReference>
<dbReference type="Proteomes" id="UP001164187">
    <property type="component" value="Chromosome"/>
</dbReference>
<proteinExistence type="predicted"/>
<dbReference type="EMBL" id="CP114052">
    <property type="protein sequence ID" value="WAW15657.1"/>
    <property type="molecule type" value="Genomic_DNA"/>
</dbReference>
<sequence length="147" mass="17236">MYKNAETTISFFVKTIPKLYNEYYLEYVKEYAKTKEINKTQLRALTFVYNYGDVSMTLLCNMLNIEKGSLTTTIDNLEKDGYVTRIKDINDRRKYIIKLTDKGGNIAKDFMYNLKENLKSKIDGISEERKSNLILAMENIIKEVEKI</sequence>
<keyword evidence="6" id="KW-1185">Reference proteome</keyword>
<dbReference type="PANTHER" id="PTHR42756:SF1">
    <property type="entry name" value="TRANSCRIPTIONAL REPRESSOR OF EMRAB OPERON"/>
    <property type="match status" value="1"/>
</dbReference>
<dbReference type="RefSeq" id="WP_269312334.1">
    <property type="nucleotide sequence ID" value="NZ_CP114052.1"/>
</dbReference>
<dbReference type="Pfam" id="PF01047">
    <property type="entry name" value="MarR"/>
    <property type="match status" value="1"/>
</dbReference>
<keyword evidence="1" id="KW-0805">Transcription regulation</keyword>
<feature type="domain" description="HTH marR-type" evidence="4">
    <location>
        <begin position="1"/>
        <end position="142"/>
    </location>
</feature>
<evidence type="ECO:0000313" key="5">
    <source>
        <dbReference type="EMBL" id="WAW15657.1"/>
    </source>
</evidence>
<gene>
    <name evidence="5" type="ORF">O0R46_04205</name>
</gene>
<dbReference type="InterPro" id="IPR036390">
    <property type="entry name" value="WH_DNA-bd_sf"/>
</dbReference>
<reference evidence="5" key="1">
    <citation type="submission" date="2022-12" db="EMBL/GenBank/DDBJ databases">
        <title>Peptostreptococcus.</title>
        <authorList>
            <person name="Lee S.H."/>
        </authorList>
    </citation>
    <scope>NUCLEOTIDE SEQUENCE</scope>
    <source>
        <strain evidence="5">CBA3647</strain>
    </source>
</reference>
<evidence type="ECO:0000313" key="6">
    <source>
        <dbReference type="Proteomes" id="UP001164187"/>
    </source>
</evidence>
<dbReference type="InterPro" id="IPR036388">
    <property type="entry name" value="WH-like_DNA-bd_sf"/>
</dbReference>
<organism evidence="5 6">
    <name type="scientific">Peptostreptococcus equinus</name>
    <dbReference type="NCBI Taxonomy" id="3003601"/>
    <lineage>
        <taxon>Bacteria</taxon>
        <taxon>Bacillati</taxon>
        <taxon>Bacillota</taxon>
        <taxon>Clostridia</taxon>
        <taxon>Peptostreptococcales</taxon>
        <taxon>Peptostreptococcaceae</taxon>
        <taxon>Peptostreptococcus</taxon>
    </lineage>
</organism>
<dbReference type="SMART" id="SM00347">
    <property type="entry name" value="HTH_MARR"/>
    <property type="match status" value="1"/>
</dbReference>
<dbReference type="PRINTS" id="PR00598">
    <property type="entry name" value="HTHMARR"/>
</dbReference>